<sequence>MTFELPELLVGWQLSSDFTLSMLHNVLPIPYLLFVSAHGGVLSYKFGDTTYQGFVPYNTPVGQSSIQREWDTVRISDNLSNILSPHLPLPLHPTDASLSCNIDGATLAEQLSATVAAGTQVTAYWNAWPHTIGVITSPYMVSNRVPSQPVMVYMAACPSGCSNADTSTLEFFKIDQAGLISGTLVTGLWGMGELVQNNNSWTSTIPASLAPGEYMIRHELLAIHTSDQPQFYPECAQLIITGSGTSTPASSYLVTFPGAYSASDPGVTIDIYANENETNYTIPGPAVWSG</sequence>
<keyword evidence="2" id="KW-0964">Secreted</keyword>
<dbReference type="InterPro" id="IPR005103">
    <property type="entry name" value="AA9_LPMO"/>
</dbReference>
<dbReference type="GO" id="GO:0016787">
    <property type="term" value="F:hydrolase activity"/>
    <property type="evidence" value="ECO:0007669"/>
    <property type="project" value="UniProtKB-KW"/>
</dbReference>
<evidence type="ECO:0000313" key="4">
    <source>
        <dbReference type="EMBL" id="KAJ4002093.1"/>
    </source>
</evidence>
<dbReference type="InterPro" id="IPR049892">
    <property type="entry name" value="AA9"/>
</dbReference>
<evidence type="ECO:0000256" key="2">
    <source>
        <dbReference type="RuleBase" id="RU368122"/>
    </source>
</evidence>
<dbReference type="PANTHER" id="PTHR33353:SF19">
    <property type="entry name" value="GLYCOSYLHYDROLASE FAMILY 61-8 PROTEIN"/>
    <property type="match status" value="1"/>
</dbReference>
<dbReference type="EC" id="1.14.99.56" evidence="2"/>
<organism evidence="4 5">
    <name type="scientific">Lentinula boryana</name>
    <dbReference type="NCBI Taxonomy" id="40481"/>
    <lineage>
        <taxon>Eukaryota</taxon>
        <taxon>Fungi</taxon>
        <taxon>Dikarya</taxon>
        <taxon>Basidiomycota</taxon>
        <taxon>Agaricomycotina</taxon>
        <taxon>Agaricomycetes</taxon>
        <taxon>Agaricomycetidae</taxon>
        <taxon>Agaricales</taxon>
        <taxon>Marasmiineae</taxon>
        <taxon>Omphalotaceae</taxon>
        <taxon>Lentinula</taxon>
    </lineage>
</organism>
<keyword evidence="1 2" id="KW-1015">Disulfide bond</keyword>
<keyword evidence="2" id="KW-0136">Cellulose degradation</keyword>
<comment type="catalytic activity">
    <reaction evidence="2">
        <text>[(1-&gt;4)-beta-D-glucosyl]n+m + reduced acceptor + O2 = 4-dehydro-beta-D-glucosyl-[(1-&gt;4)-beta-D-glucosyl]n-1 + [(1-&gt;4)-beta-D-glucosyl]m + acceptor + H2O.</text>
        <dbReference type="EC" id="1.14.99.56"/>
    </reaction>
</comment>
<protein>
    <recommendedName>
        <fullName evidence="2">AA9 family lytic polysaccharide monooxygenase</fullName>
        <ecNumber evidence="2">1.14.99.56</ecNumber>
    </recommendedName>
    <alternativeName>
        <fullName evidence="2">Endo-beta-1,4-glucanase</fullName>
    </alternativeName>
    <alternativeName>
        <fullName evidence="2">Glycosyl hydrolase 61 family protein</fullName>
    </alternativeName>
</protein>
<comment type="caution">
    <text evidence="4">The sequence shown here is derived from an EMBL/GenBank/DDBJ whole genome shotgun (WGS) entry which is preliminary data.</text>
</comment>
<dbReference type="Pfam" id="PF03443">
    <property type="entry name" value="AA9"/>
    <property type="match status" value="1"/>
</dbReference>
<evidence type="ECO:0000256" key="1">
    <source>
        <dbReference type="ARBA" id="ARBA00023157"/>
    </source>
</evidence>
<proteinExistence type="predicted"/>
<evidence type="ECO:0000259" key="3">
    <source>
        <dbReference type="Pfam" id="PF03443"/>
    </source>
</evidence>
<reference evidence="4" key="1">
    <citation type="submission" date="2022-08" db="EMBL/GenBank/DDBJ databases">
        <authorList>
            <consortium name="DOE Joint Genome Institute"/>
            <person name="Min B."/>
            <person name="Riley R."/>
            <person name="Sierra-Patev S."/>
            <person name="Naranjo-Ortiz M."/>
            <person name="Looney B."/>
            <person name="Konkel Z."/>
            <person name="Slot J.C."/>
            <person name="Sakamoto Y."/>
            <person name="Steenwyk J.L."/>
            <person name="Rokas A."/>
            <person name="Carro J."/>
            <person name="Camarero S."/>
            <person name="Ferreira P."/>
            <person name="Molpeceres G."/>
            <person name="Ruiz-Duenas F.J."/>
            <person name="Serrano A."/>
            <person name="Henrissat B."/>
            <person name="Drula E."/>
            <person name="Hughes K.W."/>
            <person name="Mata J.L."/>
            <person name="Ishikawa N.K."/>
            <person name="Vargas-Isla R."/>
            <person name="Ushijima S."/>
            <person name="Smith C.A."/>
            <person name="Ahrendt S."/>
            <person name="Andreopoulos W."/>
            <person name="He G."/>
            <person name="Labutti K."/>
            <person name="Lipzen A."/>
            <person name="Ng V."/>
            <person name="Sandor L."/>
            <person name="Barry K."/>
            <person name="Martinez A.T."/>
            <person name="Xiao Y."/>
            <person name="Gibbons J.G."/>
            <person name="Terashima K."/>
            <person name="Hibbett D.S."/>
            <person name="Grigoriev I.V."/>
        </authorList>
    </citation>
    <scope>NUCLEOTIDE SEQUENCE</scope>
    <source>
        <strain evidence="4">TFB10827</strain>
    </source>
</reference>
<dbReference type="EMBL" id="MU790504">
    <property type="protein sequence ID" value="KAJ4002093.1"/>
    <property type="molecule type" value="Genomic_DNA"/>
</dbReference>
<name>A0ABQ8QUL7_9AGAR</name>
<accession>A0ABQ8QUL7</accession>
<keyword evidence="2" id="KW-0624">Polysaccharide degradation</keyword>
<evidence type="ECO:0000313" key="5">
    <source>
        <dbReference type="Proteomes" id="UP001163828"/>
    </source>
</evidence>
<comment type="domain">
    <text evidence="2">Has a modular structure: an endo-beta-1,4-glucanase catalytic module at the N-terminus, a linker rich in serines and threonines, and a C-terminal carbohydrate-binding module (CBM).</text>
</comment>
<dbReference type="CDD" id="cd21175">
    <property type="entry name" value="LPMO_AA9"/>
    <property type="match status" value="1"/>
</dbReference>
<dbReference type="Gene3D" id="2.70.50.70">
    <property type="match status" value="1"/>
</dbReference>
<keyword evidence="5" id="KW-1185">Reference proteome</keyword>
<dbReference type="Proteomes" id="UP001163828">
    <property type="component" value="Unassembled WGS sequence"/>
</dbReference>
<comment type="subcellular location">
    <subcellularLocation>
        <location evidence="2">Secreted</location>
    </subcellularLocation>
</comment>
<feature type="domain" description="Auxiliary Activity family 9 catalytic" evidence="3">
    <location>
        <begin position="38"/>
        <end position="280"/>
    </location>
</feature>
<comment type="function">
    <text evidence="2">Lytic polysaccharide monooxygenase (LMPO) that depolymerizes crystalline and amorphous polysaccharides via the oxidation of scissile alpha- or beta-(1-4)-glycosidic bonds, yielding C1 and/or C4 oxidation products. Catalysis by LPMOs requires the reduction of the active-site copper from Cu(II) to Cu(I) by a reducing agent and H(2)O(2) or O(2) as a cosubstrate.</text>
</comment>
<gene>
    <name evidence="4" type="ORF">F5050DRAFT_1850673</name>
</gene>
<keyword evidence="2" id="KW-0119">Carbohydrate metabolism</keyword>
<keyword evidence="4" id="KW-0378">Hydrolase</keyword>
<dbReference type="PANTHER" id="PTHR33353">
    <property type="entry name" value="PUTATIVE (AFU_ORTHOLOGUE AFUA_1G12560)-RELATED"/>
    <property type="match status" value="1"/>
</dbReference>